<dbReference type="InterPro" id="IPR036388">
    <property type="entry name" value="WH-like_DNA-bd_sf"/>
</dbReference>
<keyword evidence="3" id="KW-1185">Reference proteome</keyword>
<dbReference type="GO" id="GO:0003677">
    <property type="term" value="F:DNA binding"/>
    <property type="evidence" value="ECO:0007669"/>
    <property type="project" value="UniProtKB-KW"/>
</dbReference>
<dbReference type="InterPro" id="IPR036390">
    <property type="entry name" value="WH_DNA-bd_sf"/>
</dbReference>
<dbReference type="GO" id="GO:0003700">
    <property type="term" value="F:DNA-binding transcription factor activity"/>
    <property type="evidence" value="ECO:0007669"/>
    <property type="project" value="InterPro"/>
</dbReference>
<reference evidence="2 3" key="1">
    <citation type="submission" date="2020-08" db="EMBL/GenBank/DDBJ databases">
        <title>Genomic Encyclopedia of Type Strains, Phase IV (KMG-IV): sequencing the most valuable type-strain genomes for metagenomic binning, comparative biology and taxonomic classification.</title>
        <authorList>
            <person name="Goeker M."/>
        </authorList>
    </citation>
    <scope>NUCLEOTIDE SEQUENCE [LARGE SCALE GENOMIC DNA]</scope>
    <source>
        <strain evidence="2 3">DSM 14552</strain>
    </source>
</reference>
<dbReference type="Proteomes" id="UP000562395">
    <property type="component" value="Unassembled WGS sequence"/>
</dbReference>
<name>A0A7W5ZXB3_9SPHN</name>
<dbReference type="InterPro" id="IPR000835">
    <property type="entry name" value="HTH_MarR-typ"/>
</dbReference>
<dbReference type="AlphaFoldDB" id="A0A7W5ZXB3"/>
<keyword evidence="2" id="KW-0238">DNA-binding</keyword>
<accession>A0A7W5ZXB3</accession>
<evidence type="ECO:0000259" key="1">
    <source>
        <dbReference type="Pfam" id="PF12802"/>
    </source>
</evidence>
<feature type="domain" description="HTH marR-type" evidence="1">
    <location>
        <begin position="38"/>
        <end position="93"/>
    </location>
</feature>
<evidence type="ECO:0000313" key="3">
    <source>
        <dbReference type="Proteomes" id="UP000562395"/>
    </source>
</evidence>
<comment type="caution">
    <text evidence="2">The sequence shown here is derived from an EMBL/GenBank/DDBJ whole genome shotgun (WGS) entry which is preliminary data.</text>
</comment>
<evidence type="ECO:0000313" key="2">
    <source>
        <dbReference type="EMBL" id="MBB3860964.1"/>
    </source>
</evidence>
<dbReference type="RefSeq" id="WP_183613202.1">
    <property type="nucleotide sequence ID" value="NZ_JACICY010000004.1"/>
</dbReference>
<organism evidence="2 3">
    <name type="scientific">Novosphingobium hassiacum</name>
    <dbReference type="NCBI Taxonomy" id="173676"/>
    <lineage>
        <taxon>Bacteria</taxon>
        <taxon>Pseudomonadati</taxon>
        <taxon>Pseudomonadota</taxon>
        <taxon>Alphaproteobacteria</taxon>
        <taxon>Sphingomonadales</taxon>
        <taxon>Sphingomonadaceae</taxon>
        <taxon>Novosphingobium</taxon>
    </lineage>
</organism>
<protein>
    <submittedName>
        <fullName evidence="2">DNA-binding MarR family transcriptional regulator</fullName>
    </submittedName>
</protein>
<proteinExistence type="predicted"/>
<gene>
    <name evidence="2" type="ORF">GGQ88_002233</name>
</gene>
<dbReference type="Gene3D" id="1.10.10.10">
    <property type="entry name" value="Winged helix-like DNA-binding domain superfamily/Winged helix DNA-binding domain"/>
    <property type="match status" value="1"/>
</dbReference>
<dbReference type="EMBL" id="JACICY010000004">
    <property type="protein sequence ID" value="MBB3860964.1"/>
    <property type="molecule type" value="Genomic_DNA"/>
</dbReference>
<dbReference type="Pfam" id="PF12802">
    <property type="entry name" value="MarR_2"/>
    <property type="match status" value="1"/>
</dbReference>
<dbReference type="SUPFAM" id="SSF46785">
    <property type="entry name" value="Winged helix' DNA-binding domain"/>
    <property type="match status" value="1"/>
</dbReference>
<sequence length="153" mass="16608">MSELAVSFVRFLDEFARLRGRIQSAFQPVEGQSQLSELETVVLNAVTGATSPPTVPQIGRSLGHARQVIQRAANSLAERGLIEPVSNPDHKRAHRLVATVAGIDLKAELDLAGLSRAAELTAGLDAQTLGQATYALHVIRETLEANLRREEHR</sequence>